<evidence type="ECO:0000259" key="10">
    <source>
        <dbReference type="Pfam" id="PF19076"/>
    </source>
</evidence>
<feature type="compositionally biased region" description="Polar residues" evidence="5">
    <location>
        <begin position="136"/>
        <end position="169"/>
    </location>
</feature>
<feature type="domain" description="CshA" evidence="10">
    <location>
        <begin position="2244"/>
        <end position="2342"/>
    </location>
</feature>
<keyword evidence="2" id="KW-0964">Secreted</keyword>
<dbReference type="InterPro" id="IPR026395">
    <property type="entry name" value="CshA_fibril"/>
</dbReference>
<feature type="signal peptide" evidence="6">
    <location>
        <begin position="1"/>
        <end position="41"/>
    </location>
</feature>
<feature type="domain" description="YSIRK Gram-positive signal peptide" evidence="8">
    <location>
        <begin position="11"/>
        <end position="33"/>
    </location>
</feature>
<feature type="domain" description="CshA" evidence="10">
    <location>
        <begin position="2143"/>
        <end position="2241"/>
    </location>
</feature>
<feature type="domain" description="CshA" evidence="10">
    <location>
        <begin position="1537"/>
        <end position="1636"/>
    </location>
</feature>
<feature type="compositionally biased region" description="Low complexity" evidence="5">
    <location>
        <begin position="59"/>
        <end position="98"/>
    </location>
</feature>
<gene>
    <name evidence="12" type="ORF">TZ86_00233</name>
</gene>
<dbReference type="Proteomes" id="UP000033658">
    <property type="component" value="Unassembled WGS sequence"/>
</dbReference>
<feature type="compositionally biased region" description="Polar residues" evidence="5">
    <location>
        <begin position="2547"/>
        <end position="2561"/>
    </location>
</feature>
<evidence type="ECO:0000256" key="5">
    <source>
        <dbReference type="SAM" id="MobiDB-lite"/>
    </source>
</evidence>
<evidence type="ECO:0000259" key="7">
    <source>
        <dbReference type="Pfam" id="PF00746"/>
    </source>
</evidence>
<protein>
    <submittedName>
        <fullName evidence="12">YSIRK type signal peptide</fullName>
    </submittedName>
</protein>
<accession>A0AAW3H6R4</accession>
<feature type="compositionally biased region" description="Low complexity" evidence="5">
    <location>
        <begin position="2344"/>
        <end position="2360"/>
    </location>
</feature>
<sequence>MGKDLFNPHLRKFSIRKLNVGVCSVLLSTLILLGAASQVSADETSASGVQNEVARTDLAEPSATATAPTTSETTQNAETTVAATATEATQTAEHTAPTNSASESTEKPMDEQPVASETPQPSVEKPVLPTEVKPAENTNPASTEASSDAVSTSRTTEQPVATREATQPTRSRRARRDATPTGLRDGDPNNTIEKPTLADSEKKRPADLVKQINWLDFGDSQAFRDLDTDGSLKVGSVYEKEISPGYVVKLTVTELKPFHSTEIYRDRVAGTQYANTYDPDAKNTWFRYVPADYNRQVSEGDSARPKIIGAPMNKWTALREQGIDTNGRKTQLQVPKNGASYGVKFKVEATYLNKPVKATVVMADGEEANPGEYAIFTTNGQGWEHLAEWKRVAPNGNVITDTYAPMNPNRLGQYIGDNATTPTIDWTKFTNPDQKTGGLGSQVFGPNTSKDHTVPIVMTREASEVGIYIASSGQQAAMIGFMVVDTGDAPESYGNAVHTISGYNAATGAQNPQPYLGRKPADIDTTSGNDWTHDDSTDHADEGIDQLLPTDLVGKTHELFQADRLRDGDYSLRFHASANGNEKAYVRAWIDFNNNGKFDENEASEFTEVTSEGDYTVTFRNHAPMNDDSVKKLGMRVRIALNQGDIEKPTGTAFSGEVEDLQVNLTYPPKGEKKETKGLRDQQQQTSLRFTSRGYSKEDENARTTIDTNKAPVVLDNNGRELTADAEGWYTTAEGRYKVTPNGDNVDVVFVPNAGYVGTTSGINIRRFDSNGASTEWSAKNNSEPVINQPLNSMDARYVPTVVDYTEHRSTDAQGLAQIKDISFTDGNPANTPVQPSASNPATFLDGNGDPISGTSIPATSGGKEVGTFNLDPTTGRVTFTPNKSFVGTVDPIKLKVNDASGNDHFATYQPTVTRVVPTSQNASSEGIQGAEQSGNLVFTPGDNRVPIDESIAPTFDNGQSTKEVPGVGTYKVDSTGRVTFQPLPGYSGRPTAETVKRVDKNGTEVTATYQADVKAATPTGQGAETTGLQGQKQDSHLTFTPGQATINGQNETVPFAPEGPQFVVNGQVQQGNSLPVHDASGKLQGTYSVQPNGDISFQPAPDFYGTPTPATLRVTDKNGSTAEAVYQPTVTKVTPTSTNDTSTGLQGQPQSGKPTFTAGDPAVPLDDTKPLTFEDGQSTKTVSGVGVYAINSDGSITFTPEKQYVGTPDPVTVKRVDKNGTEVTATYTPTVTKVTPTSTDATSNGIQGQPQKGTPTFTEGNPLVPIDDTKPMTFEDGQSTKTVPGVGEYNINPDGSITFTPDKKYVGTPNPVTVKRVDKNGTEVTATYTPTVTKVTPTSTDATSDGVQGQPQKGTPTFTEGNPLVPIDDTKPMTFEDGQSTKTVPGVGEYSINPDGSITFTPDKQYVGTPDPVTVKRVDKNGTEVTATYTPTVTKVTPTSTNATSTGPQGVPQTGTPTFQGGDPLVPIDETVEPTFADGSKEKSIPGQGTYTIAPDGTVTFTPDKQFVGKPDPVTVKRVDKNGTPVTATYSPEFTKVTPTGAGDKTEGLQGQVQEGKVTFTPGHDSVPFPANSTPLFDNGTAVKEVPNVGKFEVNADGKVTFTPDKQFKGETPELELTRVDANGTPVTVKYQAVVKEVTPTSTDATSNGIQGQPQKGTPTFTEGNPLVPIDDTKPMTFEDGQSTKTVPGVGEYSINPDGSITFTPDKQYVGTPDPVTVKRVDKNGTEVTATYTPTVTKVTPTSTNATSTGPQGVPQTGTPTFQGGDPLVPIDETVEPTFDDGSKEKSIPGQGTYTIAPDGTVTFTPDKQFVGKPDPVTVKRMDKNGTPVTATYSPEFTKVTPTGTGATSTGPQGLPQTGTPIFQGGDPLVPIDETVEPTFADGSKEKSIPGQGTYTIAPDGTVTFTPDKQFVGNPDPVTVKRVDKNGTPVTATYSPEFTKVTPTGTGDKTEGLQGQVQEGKVTFTPGHDSVPFPADSTPLFDNGTAVKEVPNVGKFEVDADGKVTFTPDKQFKGETPELELTRVDANGTPVTVKYQAVVKEVVPTSTNATSTGPQGVPQTGTPTFQGGDPLVPIDETVEPTFDDGSKEKSIPGQGTYTIAPDGTVTFTPDKQFVGKPDPVTVKRMDKNGTPVTATYSPEFTKVTPTGTGATSTGPQGLPQTGTPTFQGGDPLVPIDETVEPTFEDGSKEKVIPGQGTYTIAPDGTVTFTPDKQFVGKPDPVTVKRMDKNGTPVTATYSPEFTKVTPTGTGATSTGPQGLPQTGTPTFQGGDPLVPIDETVEPTFEDGSKEKSIPGQGTYTIAPDGTVTFTPDKQFVGKPDPVTVKRMDKNGTPVTATYSPEFTKVTPTGTGATSTGPQGLPQTGTPTFQGGDPLVPIDETVEPTFEDGSKEKTIPGQGTYTIAPDGTVTFTPDKQFVGKPDPVTVKRVDKNGTPVTATYSPEYTKVTPIGKDASSENIKGLVQTGTPTFEGGDPLVPIDETVVPTFEDGSTEKVIPGEGTYTISPDGTVTFTPEADFVGKGTGVTIVRKDKNGTPVTASYRPTVVDPSTGQDTTSTGAKGQTQVATPAFEGHIDSTVPPTFEDGSTTMVVPGEGSYTIDKDGKITFTPEPDFVGTAKGVVVKRLDIYGNVVTAQYTPTVIGQTRVEDVTSDGLKGQTQTSKPIFEGDVDLTVAPTFEDGSTEKVVPGEGTYTISPDGVVTFVPEPNFVGTAKGVVVIRKDRNGQTISASYTPRVTEIPVVPNRPSTPEQPKVPVIPAEPAEAVQTPKAEERVEPVYVNPKDEKGVLPRTGSQTSDQTASGLLAAIASLTFFGLANRKKKSEED</sequence>
<feature type="compositionally biased region" description="Low complexity" evidence="5">
    <location>
        <begin position="1839"/>
        <end position="1855"/>
    </location>
</feature>
<feature type="compositionally biased region" description="Low complexity" evidence="5">
    <location>
        <begin position="1336"/>
        <end position="1345"/>
    </location>
</feature>
<feature type="domain" description="CshA" evidence="10">
    <location>
        <begin position="916"/>
        <end position="1014"/>
    </location>
</feature>
<evidence type="ECO:0000313" key="12">
    <source>
        <dbReference type="EMBL" id="KJQ58393.1"/>
    </source>
</evidence>
<reference evidence="12 13" key="1">
    <citation type="submission" date="2015-02" db="EMBL/GenBank/DDBJ databases">
        <title>Evolution of amylase-binding proteins of oral streptococcal species.</title>
        <authorList>
            <person name="Haase E.M."/>
        </authorList>
    </citation>
    <scope>NUCLEOTIDE SEQUENCE [LARGE SCALE GENOMIC DNA]</scope>
    <source>
        <strain evidence="12 13">G9B</strain>
    </source>
</reference>
<dbReference type="Pfam" id="PF18651">
    <property type="entry name" value="CshA_NR2"/>
    <property type="match status" value="1"/>
</dbReference>
<feature type="region of interest" description="Disordered" evidence="5">
    <location>
        <begin position="1780"/>
        <end position="1856"/>
    </location>
</feature>
<feature type="domain" description="CshA" evidence="10">
    <location>
        <begin position="1234"/>
        <end position="1333"/>
    </location>
</feature>
<feature type="domain" description="CshA" evidence="10">
    <location>
        <begin position="668"/>
        <end position="775"/>
    </location>
</feature>
<dbReference type="Pfam" id="PF20009">
    <property type="entry name" value="GEVED"/>
    <property type="match status" value="1"/>
</dbReference>
<feature type="compositionally biased region" description="Low complexity" evidence="5">
    <location>
        <begin position="2243"/>
        <end position="2259"/>
    </location>
</feature>
<feature type="compositionally biased region" description="Polar residues" evidence="5">
    <location>
        <begin position="681"/>
        <end position="694"/>
    </location>
</feature>
<feature type="domain" description="Gram-positive cocci surface proteins LPxTG" evidence="7">
    <location>
        <begin position="2780"/>
        <end position="2821"/>
    </location>
</feature>
<feature type="domain" description="CshA" evidence="10">
    <location>
        <begin position="2446"/>
        <end position="2545"/>
    </location>
</feature>
<feature type="domain" description="CshA" evidence="10">
    <location>
        <begin position="1840"/>
        <end position="1938"/>
    </location>
</feature>
<name>A0AAW3H6R4_STRGN</name>
<feature type="region of interest" description="Disordered" evidence="5">
    <location>
        <begin position="2187"/>
        <end position="2260"/>
    </location>
</feature>
<feature type="domain" description="CshA" evidence="10">
    <location>
        <begin position="1436"/>
        <end position="1534"/>
    </location>
</feature>
<feature type="domain" description="GEVED" evidence="11">
    <location>
        <begin position="585"/>
        <end position="664"/>
    </location>
</feature>
<dbReference type="NCBIfam" id="TIGR01168">
    <property type="entry name" value="YSIRK_signal"/>
    <property type="match status" value="1"/>
</dbReference>
<feature type="compositionally biased region" description="Low complexity" evidence="5">
    <location>
        <begin position="1235"/>
        <end position="1244"/>
    </location>
</feature>
<evidence type="ECO:0000313" key="13">
    <source>
        <dbReference type="Proteomes" id="UP000033658"/>
    </source>
</evidence>
<feature type="region of interest" description="Disordered" evidence="5">
    <location>
        <begin position="668"/>
        <end position="702"/>
    </location>
</feature>
<keyword evidence="3 6" id="KW-0732">Signal</keyword>
<keyword evidence="4" id="KW-0572">Peptidoglycan-anchor</keyword>
<dbReference type="Pfam" id="PF19076">
    <property type="entry name" value="CshA_repeat"/>
    <property type="match status" value="20"/>
</dbReference>
<feature type="region of interest" description="Disordered" evidence="5">
    <location>
        <begin position="2083"/>
        <end position="2159"/>
    </location>
</feature>
<feature type="compositionally biased region" description="Polar residues" evidence="5">
    <location>
        <begin position="1641"/>
        <end position="1664"/>
    </location>
</feature>
<feature type="domain" description="CshA" evidence="10">
    <location>
        <begin position="806"/>
        <end position="913"/>
    </location>
</feature>
<dbReference type="Pfam" id="PF04650">
    <property type="entry name" value="YSIRK_signal"/>
    <property type="match status" value="1"/>
</dbReference>
<dbReference type="InterPro" id="IPR019931">
    <property type="entry name" value="LPXTG_anchor"/>
</dbReference>
<feature type="domain" description="CshA" evidence="10">
    <location>
        <begin position="1335"/>
        <end position="1434"/>
    </location>
</feature>
<evidence type="ECO:0000259" key="11">
    <source>
        <dbReference type="Pfam" id="PF20009"/>
    </source>
</evidence>
<feature type="domain" description="CshA" evidence="10">
    <location>
        <begin position="2042"/>
        <end position="2140"/>
    </location>
</feature>
<feature type="chain" id="PRO_5043711054" evidence="6">
    <location>
        <begin position="42"/>
        <end position="2824"/>
    </location>
</feature>
<feature type="compositionally biased region" description="Polar residues" evidence="5">
    <location>
        <begin position="1245"/>
        <end position="1260"/>
    </location>
</feature>
<feature type="domain" description="CshA" evidence="10">
    <location>
        <begin position="1941"/>
        <end position="2040"/>
    </location>
</feature>
<dbReference type="InterPro" id="IPR005877">
    <property type="entry name" value="YSIRK_signal_dom"/>
</dbReference>
<feature type="compositionally biased region" description="Low complexity" evidence="5">
    <location>
        <begin position="2142"/>
        <end position="2158"/>
    </location>
</feature>
<organism evidence="12 13">
    <name type="scientific">Streptococcus gordonii</name>
    <dbReference type="NCBI Taxonomy" id="1302"/>
    <lineage>
        <taxon>Bacteria</taxon>
        <taxon>Bacillati</taxon>
        <taxon>Bacillota</taxon>
        <taxon>Bacilli</taxon>
        <taxon>Lactobacillales</taxon>
        <taxon>Streptococcaceae</taxon>
        <taxon>Streptococcus</taxon>
    </lineage>
</organism>
<feature type="domain" description="CshA" evidence="10">
    <location>
        <begin position="1739"/>
        <end position="1837"/>
    </location>
</feature>
<evidence type="ECO:0000256" key="6">
    <source>
        <dbReference type="SAM" id="SignalP"/>
    </source>
</evidence>
<evidence type="ECO:0000256" key="1">
    <source>
        <dbReference type="ARBA" id="ARBA00022512"/>
    </source>
</evidence>
<feature type="region of interest" description="Disordered" evidence="5">
    <location>
        <begin position="1641"/>
        <end position="1667"/>
    </location>
</feature>
<dbReference type="Pfam" id="PF00746">
    <property type="entry name" value="Gram_pos_anchor"/>
    <property type="match status" value="1"/>
</dbReference>
<feature type="region of interest" description="Disordered" evidence="5">
    <location>
        <begin position="1932"/>
        <end position="1952"/>
    </location>
</feature>
<feature type="compositionally biased region" description="Polar residues" evidence="5">
    <location>
        <begin position="1133"/>
        <end position="1155"/>
    </location>
</feature>
<dbReference type="NCBIfam" id="TIGR04225">
    <property type="entry name" value="CshA_fibril_rpt"/>
    <property type="match status" value="20"/>
</dbReference>
<feature type="compositionally biased region" description="Polar residues" evidence="5">
    <location>
        <begin position="39"/>
        <end position="50"/>
    </location>
</feature>
<evidence type="ECO:0000256" key="3">
    <source>
        <dbReference type="ARBA" id="ARBA00022729"/>
    </source>
</evidence>
<feature type="compositionally biased region" description="Basic and acidic residues" evidence="5">
    <location>
        <begin position="2768"/>
        <end position="2786"/>
    </location>
</feature>
<feature type="region of interest" description="Disordered" evidence="5">
    <location>
        <begin position="39"/>
        <end position="204"/>
    </location>
</feature>
<comment type="caution">
    <text evidence="12">The sequence shown here is derived from an EMBL/GenBank/DDBJ whole genome shotgun (WGS) entry which is preliminary data.</text>
</comment>
<feature type="region of interest" description="Disordered" evidence="5">
    <location>
        <begin position="1235"/>
        <end position="1263"/>
    </location>
</feature>
<feature type="region of interest" description="Disordered" evidence="5">
    <location>
        <begin position="1133"/>
        <end position="1163"/>
    </location>
</feature>
<keyword evidence="1" id="KW-0134">Cell wall</keyword>
<feature type="region of interest" description="Disordered" evidence="5">
    <location>
        <begin position="2311"/>
        <end position="2361"/>
    </location>
</feature>
<feature type="compositionally biased region" description="Polar residues" evidence="5">
    <location>
        <begin position="1346"/>
        <end position="1361"/>
    </location>
</feature>
<dbReference type="InterPro" id="IPR040683">
    <property type="entry name" value="CshA_NR2"/>
</dbReference>
<dbReference type="InterPro" id="IPR045474">
    <property type="entry name" value="GEVED"/>
</dbReference>
<dbReference type="RefSeq" id="WP_045502321.1">
    <property type="nucleotide sequence ID" value="NZ_JYGL01000001.1"/>
</dbReference>
<feature type="domain" description="CshA" evidence="10">
    <location>
        <begin position="2345"/>
        <end position="2443"/>
    </location>
</feature>
<feature type="domain" description="CshA" evidence="10">
    <location>
        <begin position="2647"/>
        <end position="2735"/>
    </location>
</feature>
<feature type="region of interest" description="Disordered" evidence="5">
    <location>
        <begin position="1336"/>
        <end position="1365"/>
    </location>
</feature>
<proteinExistence type="predicted"/>
<evidence type="ECO:0000256" key="4">
    <source>
        <dbReference type="ARBA" id="ARBA00023088"/>
    </source>
</evidence>
<feature type="domain" description="CshA" evidence="10">
    <location>
        <begin position="1017"/>
        <end position="1131"/>
    </location>
</feature>
<feature type="domain" description="Surface adhesin CshA non-repetitive" evidence="9">
    <location>
        <begin position="210"/>
        <end position="482"/>
    </location>
</feature>
<dbReference type="EMBL" id="JYGL01000001">
    <property type="protein sequence ID" value="KJQ58393.1"/>
    <property type="molecule type" value="Genomic_DNA"/>
</dbReference>
<feature type="region of interest" description="Disordered" evidence="5">
    <location>
        <begin position="2536"/>
        <end position="2561"/>
    </location>
</feature>
<evidence type="ECO:0000259" key="9">
    <source>
        <dbReference type="Pfam" id="PF18651"/>
    </source>
</evidence>
<evidence type="ECO:0000259" key="8">
    <source>
        <dbReference type="Pfam" id="PF04650"/>
    </source>
</evidence>
<feature type="domain" description="CshA" evidence="10">
    <location>
        <begin position="2550"/>
        <end position="2640"/>
    </location>
</feature>
<feature type="domain" description="CshA" evidence="10">
    <location>
        <begin position="1133"/>
        <end position="1232"/>
    </location>
</feature>
<feature type="region of interest" description="Disordered" evidence="5">
    <location>
        <begin position="2762"/>
        <end position="2798"/>
    </location>
</feature>
<evidence type="ECO:0000256" key="2">
    <source>
        <dbReference type="ARBA" id="ARBA00022525"/>
    </source>
</evidence>
<feature type="compositionally biased region" description="Basic and acidic residues" evidence="5">
    <location>
        <begin position="670"/>
        <end position="680"/>
    </location>
</feature>
<feature type="domain" description="CshA" evidence="10">
    <location>
        <begin position="1638"/>
        <end position="1737"/>
    </location>
</feature>